<protein>
    <submittedName>
        <fullName evidence="11">Alkaline metalloproteinase</fullName>
    </submittedName>
</protein>
<keyword evidence="12" id="KW-1185">Reference proteome</keyword>
<dbReference type="InterPro" id="IPR011049">
    <property type="entry name" value="Serralysin-like_metalloprot_C"/>
</dbReference>
<dbReference type="Gene3D" id="3.40.390.10">
    <property type="entry name" value="Collagenase (Catalytic Domain)"/>
    <property type="match status" value="1"/>
</dbReference>
<dbReference type="GO" id="GO:0031012">
    <property type="term" value="C:extracellular matrix"/>
    <property type="evidence" value="ECO:0007669"/>
    <property type="project" value="InterPro"/>
</dbReference>
<keyword evidence="2" id="KW-0964">Secreted</keyword>
<dbReference type="GO" id="GO:0005509">
    <property type="term" value="F:calcium ion binding"/>
    <property type="evidence" value="ECO:0007669"/>
    <property type="project" value="InterPro"/>
</dbReference>
<keyword evidence="4 9" id="KW-0479">Metal-binding</keyword>
<dbReference type="GO" id="GO:0005615">
    <property type="term" value="C:extracellular space"/>
    <property type="evidence" value="ECO:0007669"/>
    <property type="project" value="InterPro"/>
</dbReference>
<dbReference type="Pfam" id="PF08548">
    <property type="entry name" value="Peptidase_M10_C"/>
    <property type="match status" value="1"/>
</dbReference>
<accession>A0A1Y2SLE1</accession>
<dbReference type="AlphaFoldDB" id="A0A1Y2SLE1"/>
<feature type="binding site" evidence="9">
    <location>
        <position position="199"/>
    </location>
    <ligand>
        <name>Zn(2+)</name>
        <dbReference type="ChEBI" id="CHEBI:29105"/>
        <note>catalytic</note>
    </ligand>
</feature>
<feature type="active site" evidence="8">
    <location>
        <position position="200"/>
    </location>
</feature>
<dbReference type="EMBL" id="MUBK01000015">
    <property type="protein sequence ID" value="OTA19771.1"/>
    <property type="molecule type" value="Genomic_DNA"/>
</dbReference>
<evidence type="ECO:0000256" key="1">
    <source>
        <dbReference type="ARBA" id="ARBA00004613"/>
    </source>
</evidence>
<proteinExistence type="predicted"/>
<keyword evidence="3" id="KW-0645">Protease</keyword>
<keyword evidence="7 9" id="KW-0862">Zinc</keyword>
<keyword evidence="5" id="KW-0677">Repeat</keyword>
<feature type="binding site" evidence="9">
    <location>
        <position position="209"/>
    </location>
    <ligand>
        <name>Zn(2+)</name>
        <dbReference type="ChEBI" id="CHEBI:29105"/>
        <note>catalytic</note>
    </ligand>
</feature>
<dbReference type="SUPFAM" id="SSF51120">
    <property type="entry name" value="beta-Roll"/>
    <property type="match status" value="1"/>
</dbReference>
<evidence type="ECO:0000256" key="8">
    <source>
        <dbReference type="PIRSR" id="PIRSR001205-1"/>
    </source>
</evidence>
<evidence type="ECO:0000256" key="9">
    <source>
        <dbReference type="PIRSR" id="PIRSR001205-2"/>
    </source>
</evidence>
<dbReference type="Gene3D" id="2.150.10.10">
    <property type="entry name" value="Serralysin-like metalloprotease, C-terminal"/>
    <property type="match status" value="1"/>
</dbReference>
<dbReference type="Pfam" id="PF00413">
    <property type="entry name" value="Peptidase_M10"/>
    <property type="match status" value="1"/>
</dbReference>
<evidence type="ECO:0000256" key="6">
    <source>
        <dbReference type="ARBA" id="ARBA00022801"/>
    </source>
</evidence>
<dbReference type="InterPro" id="IPR024079">
    <property type="entry name" value="MetalloPept_cat_dom_sf"/>
</dbReference>
<dbReference type="InterPro" id="IPR016294">
    <property type="entry name" value="Pept_M10B"/>
</dbReference>
<evidence type="ECO:0000256" key="3">
    <source>
        <dbReference type="ARBA" id="ARBA00022670"/>
    </source>
</evidence>
<evidence type="ECO:0000256" key="2">
    <source>
        <dbReference type="ARBA" id="ARBA00022525"/>
    </source>
</evidence>
<evidence type="ECO:0000256" key="5">
    <source>
        <dbReference type="ARBA" id="ARBA00022737"/>
    </source>
</evidence>
<dbReference type="STRING" id="40578.Xbed_02081"/>
<dbReference type="SUPFAM" id="SSF55486">
    <property type="entry name" value="Metalloproteases ('zincins'), catalytic domain"/>
    <property type="match status" value="1"/>
</dbReference>
<dbReference type="PIRSF" id="PIRSF001205">
    <property type="entry name" value="Peptidase_M10B"/>
    <property type="match status" value="1"/>
</dbReference>
<organism evidence="11 12">
    <name type="scientific">Xenorhabdus beddingii</name>
    <dbReference type="NCBI Taxonomy" id="40578"/>
    <lineage>
        <taxon>Bacteria</taxon>
        <taxon>Pseudomonadati</taxon>
        <taxon>Pseudomonadota</taxon>
        <taxon>Gammaproteobacteria</taxon>
        <taxon>Enterobacterales</taxon>
        <taxon>Morganellaceae</taxon>
        <taxon>Xenorhabdus</taxon>
    </lineage>
</organism>
<name>A0A1Y2SLE1_9GAMM</name>
<dbReference type="CDD" id="cd04277">
    <property type="entry name" value="ZnMc_serralysin_like"/>
    <property type="match status" value="1"/>
</dbReference>
<dbReference type="InterPro" id="IPR013858">
    <property type="entry name" value="Peptidase_M10B_C"/>
</dbReference>
<evidence type="ECO:0000313" key="12">
    <source>
        <dbReference type="Proteomes" id="UP000194204"/>
    </source>
</evidence>
<dbReference type="Proteomes" id="UP000194204">
    <property type="component" value="Unassembled WGS sequence"/>
</dbReference>
<dbReference type="InterPro" id="IPR006026">
    <property type="entry name" value="Peptidase_Metallo"/>
</dbReference>
<comment type="caution">
    <text evidence="11">The sequence shown here is derived from an EMBL/GenBank/DDBJ whole genome shotgun (WGS) entry which is preliminary data.</text>
</comment>
<comment type="subcellular location">
    <subcellularLocation>
        <location evidence="1">Secreted</location>
    </subcellularLocation>
</comment>
<evidence type="ECO:0000256" key="7">
    <source>
        <dbReference type="ARBA" id="ARBA00022833"/>
    </source>
</evidence>
<dbReference type="GO" id="GO:0006508">
    <property type="term" value="P:proteolysis"/>
    <property type="evidence" value="ECO:0007669"/>
    <property type="project" value="UniProtKB-KW"/>
</dbReference>
<dbReference type="RefSeq" id="WP_167371896.1">
    <property type="nucleotide sequence ID" value="NZ_CAWNHF010000057.1"/>
</dbReference>
<gene>
    <name evidence="11" type="ORF">Xbed_02081</name>
</gene>
<feature type="binding site" evidence="9">
    <location>
        <position position="203"/>
    </location>
    <ligand>
        <name>Zn(2+)</name>
        <dbReference type="ChEBI" id="CHEBI:29105"/>
        <note>catalytic</note>
    </ligand>
</feature>
<feature type="domain" description="Peptidase metallopeptidase" evidence="10">
    <location>
        <begin position="54"/>
        <end position="257"/>
    </location>
</feature>
<dbReference type="InterPro" id="IPR001818">
    <property type="entry name" value="Pept_M10_metallopeptidase"/>
</dbReference>
<reference evidence="11 12" key="1">
    <citation type="submission" date="2017-01" db="EMBL/GenBank/DDBJ databases">
        <title>Deconstructing symbiosis and pathogenesis requirements using a combined genomic-metabolomic approach.</title>
        <authorList>
            <person name="Tobias N.J."/>
            <person name="Wolff H."/>
            <person name="Djahanschiri B."/>
            <person name="Ebersberger I."/>
            <person name="Bode H.B."/>
        </authorList>
    </citation>
    <scope>NUCLEOTIDE SEQUENCE [LARGE SCALE GENOMIC DNA]</scope>
    <source>
        <strain evidence="11 12">DSM 4764</strain>
    </source>
</reference>
<evidence type="ECO:0000313" key="11">
    <source>
        <dbReference type="EMBL" id="OTA19771.1"/>
    </source>
</evidence>
<dbReference type="GO" id="GO:0004222">
    <property type="term" value="F:metalloendopeptidase activity"/>
    <property type="evidence" value="ECO:0007669"/>
    <property type="project" value="InterPro"/>
</dbReference>
<sequence length="508" mass="57117">MSSINKSNDNDGLYSDAVSKIRNHLVAYVPNHDPHINVLHEPLLEGAPKQILIRDFFWKYKKYYNPMKTVYFKYHILTSDSESANEPAVKAAMKKANVATLVTLATVGTDVKEALEKSYKSWESVANIKFTEVEHYHEADLVVGFYNKNIGKEDLNPFTKYPDKSIDHKSQTWVNINNPKFSDKQYLQVNKNIRKAFTHEIGHQLCLSHPGTYDADNKNRPSYEKSATHFEDTLAYTVMSYFNESYTGQDFKGLFPSGPMLNDIAAIRELFGPNVVSNSGSENSSVRYGFNSNTHRDYQTARNKDDELLFCACDPVVSDENSVTNIFDFSGFTQDQVINLNEKHFSDVGGLKGNVSIARGCTIHVAMGGKGNDIIIGNDNNNCWLEGTAGDNIFYSGLGNKEMTGGLGKNTYVYLCANQSSEYNYDIIQDFKPGIDKIDLSAFVFGGTGKLNFDVNSFSGKPGEVLFEYDNAWNITTVYITVEKEKFNSRFMIVFMGEPKLSQSDFIV</sequence>
<comment type="cofactor">
    <cofactor evidence="9">
        <name>Zn(2+)</name>
        <dbReference type="ChEBI" id="CHEBI:29105"/>
    </cofactor>
    <text evidence="9">Binds 1 zinc ion per subunit.</text>
</comment>
<keyword evidence="6" id="KW-0378">Hydrolase</keyword>
<dbReference type="GO" id="GO:0008270">
    <property type="term" value="F:zinc ion binding"/>
    <property type="evidence" value="ECO:0007669"/>
    <property type="project" value="InterPro"/>
</dbReference>
<evidence type="ECO:0000256" key="4">
    <source>
        <dbReference type="ARBA" id="ARBA00022723"/>
    </source>
</evidence>
<dbReference type="SMART" id="SM00235">
    <property type="entry name" value="ZnMc"/>
    <property type="match status" value="1"/>
</dbReference>
<dbReference type="InterPro" id="IPR034033">
    <property type="entry name" value="Serralysin-like"/>
</dbReference>
<evidence type="ECO:0000259" key="10">
    <source>
        <dbReference type="SMART" id="SM00235"/>
    </source>
</evidence>